<organism evidence="10 11">
    <name type="scientific">Halomonas aestuarii</name>
    <dbReference type="NCBI Taxonomy" id="1897729"/>
    <lineage>
        <taxon>Bacteria</taxon>
        <taxon>Pseudomonadati</taxon>
        <taxon>Pseudomonadota</taxon>
        <taxon>Gammaproteobacteria</taxon>
        <taxon>Oceanospirillales</taxon>
        <taxon>Halomonadaceae</taxon>
        <taxon>Halomonas</taxon>
    </lineage>
</organism>
<feature type="transmembrane region" description="Helical" evidence="9">
    <location>
        <begin position="415"/>
        <end position="433"/>
    </location>
</feature>
<keyword evidence="4 8" id="KW-1003">Cell membrane</keyword>
<dbReference type="InterPro" id="IPR045018">
    <property type="entry name" value="Azg-like"/>
</dbReference>
<dbReference type="InterPro" id="IPR026033">
    <property type="entry name" value="Azg-like_bact_archaea"/>
</dbReference>
<dbReference type="PANTHER" id="PTHR43337">
    <property type="entry name" value="XANTHINE/URACIL PERMEASE C887.17-RELATED"/>
    <property type="match status" value="1"/>
</dbReference>
<evidence type="ECO:0000256" key="5">
    <source>
        <dbReference type="ARBA" id="ARBA00022692"/>
    </source>
</evidence>
<feature type="transmembrane region" description="Helical" evidence="9">
    <location>
        <begin position="80"/>
        <end position="97"/>
    </location>
</feature>
<evidence type="ECO:0000256" key="9">
    <source>
        <dbReference type="SAM" id="Phobius"/>
    </source>
</evidence>
<dbReference type="RefSeq" id="WP_071945773.1">
    <property type="nucleotide sequence ID" value="NZ_CP018139.1"/>
</dbReference>
<evidence type="ECO:0000313" key="10">
    <source>
        <dbReference type="EMBL" id="APE32047.1"/>
    </source>
</evidence>
<accession>A0A1J0VJ60</accession>
<dbReference type="EMBL" id="CP018139">
    <property type="protein sequence ID" value="APE32047.1"/>
    <property type="molecule type" value="Genomic_DNA"/>
</dbReference>
<feature type="transmembrane region" description="Helical" evidence="9">
    <location>
        <begin position="321"/>
        <end position="340"/>
    </location>
</feature>
<keyword evidence="5 8" id="KW-0812">Transmembrane</keyword>
<feature type="transmembrane region" description="Helical" evidence="9">
    <location>
        <begin position="51"/>
        <end position="73"/>
    </location>
</feature>
<dbReference type="OrthoDB" id="9808458at2"/>
<comment type="subcellular location">
    <subcellularLocation>
        <location evidence="1 8">Cell membrane</location>
        <topology evidence="1 8">Multi-pass membrane protein</topology>
    </subcellularLocation>
</comment>
<feature type="transmembrane region" description="Helical" evidence="9">
    <location>
        <begin position="231"/>
        <end position="254"/>
    </location>
</feature>
<feature type="transmembrane region" description="Helical" evidence="9">
    <location>
        <begin position="103"/>
        <end position="121"/>
    </location>
</feature>
<protein>
    <submittedName>
        <fullName evidence="10">Guanine permease</fullName>
    </submittedName>
</protein>
<reference evidence="11" key="1">
    <citation type="submission" date="2016-11" db="EMBL/GenBank/DDBJ databases">
        <title>Halolamina sediminis sp. nov., an extremely halophilic archaeon isolated from solar salt.</title>
        <authorList>
            <person name="Koh H.-W."/>
            <person name="Rani S."/>
            <person name="Park S.-J."/>
        </authorList>
    </citation>
    <scope>NUCLEOTIDE SEQUENCE [LARGE SCALE GENOMIC DNA]</scope>
    <source>
        <strain evidence="11">Hb3</strain>
    </source>
</reference>
<evidence type="ECO:0000256" key="2">
    <source>
        <dbReference type="ARBA" id="ARBA00005697"/>
    </source>
</evidence>
<evidence type="ECO:0000256" key="4">
    <source>
        <dbReference type="ARBA" id="ARBA00022475"/>
    </source>
</evidence>
<keyword evidence="6 8" id="KW-1133">Transmembrane helix</keyword>
<comment type="similarity">
    <text evidence="2 8">Belongs to the nucleobase:cation symporter-2 (NCS2) (TC 2.A.40) family. Azg-like subfamily.</text>
</comment>
<keyword evidence="3 8" id="KW-0813">Transport</keyword>
<dbReference type="AlphaFoldDB" id="A0A1J0VJ60"/>
<dbReference type="InterPro" id="IPR006043">
    <property type="entry name" value="NCS2"/>
</dbReference>
<evidence type="ECO:0000256" key="3">
    <source>
        <dbReference type="ARBA" id="ARBA00022448"/>
    </source>
</evidence>
<dbReference type="PIRSF" id="PIRSF005353">
    <property type="entry name" value="PbuG"/>
    <property type="match status" value="1"/>
</dbReference>
<keyword evidence="7 8" id="KW-0472">Membrane</keyword>
<sequence>MLKRLIHNHFKLDEHRTDVKTEVIAGITTFLTMAYIIFVNPSILSETGMDAGAVFVATCLAAAVGCLIMGLWANYPIAQAPGMGLNAFFTYGVVLGMGYTWEAALGAVFFSGFIFLLLSIFRIREWIINSIPLSLRLGIAAGIGLFLAMIALKNAGIVVANPATFVSLGDLSKPSALYALLGFFVITALAYLRVTGAVMIGILGVTLLAIILGHNEFGGLMSMPPSIAPTFMALDLAGAMDVAMLSVIFAFLFVDLFDTSGTLVGVAHKGGLLDENGKLPRIGRAMMADSGASMAGAVLGTSTTTSYIESTAGIVSGGRTGLTAVVVAVLFLISLFFAPLAGSIPAYATAGALLYVAVLMAGSLAHANWDDPTDAAPVLIAALAMPLTFSIAEGIALGFISYAAIKTLSGRFQDLNPAVIVLALLFATKFLFLT</sequence>
<dbReference type="GO" id="GO:0015207">
    <property type="term" value="F:adenine transmembrane transporter activity"/>
    <property type="evidence" value="ECO:0007669"/>
    <property type="project" value="TreeGrafter"/>
</dbReference>
<feature type="transmembrane region" description="Helical" evidence="9">
    <location>
        <begin position="21"/>
        <end position="39"/>
    </location>
</feature>
<dbReference type="Pfam" id="PF00860">
    <property type="entry name" value="Xan_ur_permease"/>
    <property type="match status" value="1"/>
</dbReference>
<gene>
    <name evidence="10" type="ORF">BOX17_14450</name>
</gene>
<evidence type="ECO:0000256" key="1">
    <source>
        <dbReference type="ARBA" id="ARBA00004651"/>
    </source>
</evidence>
<feature type="transmembrane region" description="Helical" evidence="9">
    <location>
        <begin position="379"/>
        <end position="403"/>
    </location>
</feature>
<dbReference type="GO" id="GO:0005886">
    <property type="term" value="C:plasma membrane"/>
    <property type="evidence" value="ECO:0007669"/>
    <property type="project" value="UniProtKB-SubCell"/>
</dbReference>
<evidence type="ECO:0000256" key="8">
    <source>
        <dbReference type="PIRNR" id="PIRNR005353"/>
    </source>
</evidence>
<dbReference type="Proteomes" id="UP000181985">
    <property type="component" value="Chromosome"/>
</dbReference>
<feature type="transmembrane region" description="Helical" evidence="9">
    <location>
        <begin position="177"/>
        <end position="210"/>
    </location>
</feature>
<proteinExistence type="inferred from homology"/>
<evidence type="ECO:0000256" key="7">
    <source>
        <dbReference type="ARBA" id="ARBA00023136"/>
    </source>
</evidence>
<dbReference type="PANTHER" id="PTHR43337:SF1">
    <property type="entry name" value="XANTHINE_URACIL PERMEASE C887.17-RELATED"/>
    <property type="match status" value="1"/>
</dbReference>
<feature type="transmembrane region" description="Helical" evidence="9">
    <location>
        <begin position="133"/>
        <end position="152"/>
    </location>
</feature>
<feature type="transmembrane region" description="Helical" evidence="9">
    <location>
        <begin position="347"/>
        <end position="367"/>
    </location>
</feature>
<name>A0A1J0VJ60_9GAMM</name>
<evidence type="ECO:0000256" key="6">
    <source>
        <dbReference type="ARBA" id="ARBA00022989"/>
    </source>
</evidence>
<dbReference type="KEGG" id="hsi:BOX17_14450"/>
<evidence type="ECO:0000313" key="11">
    <source>
        <dbReference type="Proteomes" id="UP000181985"/>
    </source>
</evidence>
<keyword evidence="11" id="KW-1185">Reference proteome</keyword>